<keyword evidence="2" id="KW-1185">Reference proteome</keyword>
<protein>
    <submittedName>
        <fullName evidence="1">Uncharacterized protein</fullName>
    </submittedName>
</protein>
<reference evidence="1 2" key="1">
    <citation type="journal article" date="2021" name="Commun. Biol.">
        <title>The genome of Shorea leprosula (Dipterocarpaceae) highlights the ecological relevance of drought in aseasonal tropical rainforests.</title>
        <authorList>
            <person name="Ng K.K.S."/>
            <person name="Kobayashi M.J."/>
            <person name="Fawcett J.A."/>
            <person name="Hatakeyama M."/>
            <person name="Paape T."/>
            <person name="Ng C.H."/>
            <person name="Ang C.C."/>
            <person name="Tnah L.H."/>
            <person name="Lee C.T."/>
            <person name="Nishiyama T."/>
            <person name="Sese J."/>
            <person name="O'Brien M.J."/>
            <person name="Copetti D."/>
            <person name="Mohd Noor M.I."/>
            <person name="Ong R.C."/>
            <person name="Putra M."/>
            <person name="Sireger I.Z."/>
            <person name="Indrioko S."/>
            <person name="Kosugi Y."/>
            <person name="Izuno A."/>
            <person name="Isagi Y."/>
            <person name="Lee S.L."/>
            <person name="Shimizu K.K."/>
        </authorList>
    </citation>
    <scope>NUCLEOTIDE SEQUENCE [LARGE SCALE GENOMIC DNA]</scope>
    <source>
        <strain evidence="1">214</strain>
    </source>
</reference>
<evidence type="ECO:0000313" key="1">
    <source>
        <dbReference type="EMBL" id="GKV32575.1"/>
    </source>
</evidence>
<dbReference type="EMBL" id="BPVZ01000096">
    <property type="protein sequence ID" value="GKV32575.1"/>
    <property type="molecule type" value="Genomic_DNA"/>
</dbReference>
<comment type="caution">
    <text evidence="1">The sequence shown here is derived from an EMBL/GenBank/DDBJ whole genome shotgun (WGS) entry which is preliminary data.</text>
</comment>
<dbReference type="AlphaFoldDB" id="A0AAV5L5N8"/>
<evidence type="ECO:0000313" key="2">
    <source>
        <dbReference type="Proteomes" id="UP001054252"/>
    </source>
</evidence>
<name>A0AAV5L5N8_9ROSI</name>
<dbReference type="Proteomes" id="UP001054252">
    <property type="component" value="Unassembled WGS sequence"/>
</dbReference>
<accession>A0AAV5L5N8</accession>
<organism evidence="1 2">
    <name type="scientific">Rubroshorea leprosula</name>
    <dbReference type="NCBI Taxonomy" id="152421"/>
    <lineage>
        <taxon>Eukaryota</taxon>
        <taxon>Viridiplantae</taxon>
        <taxon>Streptophyta</taxon>
        <taxon>Embryophyta</taxon>
        <taxon>Tracheophyta</taxon>
        <taxon>Spermatophyta</taxon>
        <taxon>Magnoliopsida</taxon>
        <taxon>eudicotyledons</taxon>
        <taxon>Gunneridae</taxon>
        <taxon>Pentapetalae</taxon>
        <taxon>rosids</taxon>
        <taxon>malvids</taxon>
        <taxon>Malvales</taxon>
        <taxon>Dipterocarpaceae</taxon>
        <taxon>Rubroshorea</taxon>
    </lineage>
</organism>
<gene>
    <name evidence="1" type="ORF">SLEP1_g41170</name>
</gene>
<sequence>MLGTQKRTEPFVKPFEREAHQLHKTIWEWREEGSKRKQVEKESSERKQVGKYVNGSSFLDLNLMSGEGSTKAEGRQ</sequence>
<proteinExistence type="predicted"/>